<evidence type="ECO:0000313" key="1">
    <source>
        <dbReference type="EMBL" id="POR00836.1"/>
    </source>
</evidence>
<organism evidence="1 2">
    <name type="scientific">Alkalispirochaeta sphaeroplastigenens</name>
    <dbReference type="NCBI Taxonomy" id="1187066"/>
    <lineage>
        <taxon>Bacteria</taxon>
        <taxon>Pseudomonadati</taxon>
        <taxon>Spirochaetota</taxon>
        <taxon>Spirochaetia</taxon>
        <taxon>Spirochaetales</taxon>
        <taxon>Spirochaetaceae</taxon>
        <taxon>Alkalispirochaeta</taxon>
    </lineage>
</organism>
<keyword evidence="2" id="KW-1185">Reference proteome</keyword>
<proteinExistence type="predicted"/>
<sequence>MRQKIRPWIFLGCLLLCRSPLVVELYGQESVPLVRGWTAGIAADRFRRTEMIGARLGYWGNSLGFDGRMQLSFFGLEDTSDNNTFDEQVSAMMGLGVKAGFPTGSARWFGRVGAGLEIEESLEHGENGDSDTATFILGFFEVGSGVDLAVSDRLVLGLTLLNLRVLGGEYDTSGIEAIDLGGGQLSLLTGGHLSYQF</sequence>
<dbReference type="EMBL" id="LPWH01000071">
    <property type="protein sequence ID" value="POR00836.1"/>
    <property type="molecule type" value="Genomic_DNA"/>
</dbReference>
<evidence type="ECO:0000313" key="2">
    <source>
        <dbReference type="Proteomes" id="UP000237350"/>
    </source>
</evidence>
<dbReference type="RefSeq" id="WP_103680484.1">
    <property type="nucleotide sequence ID" value="NZ_LPWH01000071.1"/>
</dbReference>
<name>A0A2S4JMT3_9SPIO</name>
<dbReference type="AlphaFoldDB" id="A0A2S4JMT3"/>
<accession>A0A2S4JMT3</accession>
<evidence type="ECO:0008006" key="3">
    <source>
        <dbReference type="Google" id="ProtNLM"/>
    </source>
</evidence>
<reference evidence="2" key="1">
    <citation type="submission" date="2015-12" db="EMBL/GenBank/DDBJ databases">
        <authorList>
            <person name="Lodha T.D."/>
            <person name="Chintalapati S."/>
            <person name="Chintalapati V.R."/>
            <person name="Sravanthi T."/>
        </authorList>
    </citation>
    <scope>NUCLEOTIDE SEQUENCE [LARGE SCALE GENOMIC DNA]</scope>
    <source>
        <strain evidence="2">JC133</strain>
    </source>
</reference>
<protein>
    <recommendedName>
        <fullName evidence="3">Outer membrane protein beta-barrel domain-containing protein</fullName>
    </recommendedName>
</protein>
<comment type="caution">
    <text evidence="1">The sequence shown here is derived from an EMBL/GenBank/DDBJ whole genome shotgun (WGS) entry which is preliminary data.</text>
</comment>
<gene>
    <name evidence="1" type="ORF">AU468_09310</name>
</gene>
<dbReference type="Proteomes" id="UP000237350">
    <property type="component" value="Unassembled WGS sequence"/>
</dbReference>